<dbReference type="EMBL" id="AP012204">
    <property type="protein sequence ID" value="BAK36502.1"/>
    <property type="molecule type" value="Genomic_DNA"/>
</dbReference>
<dbReference type="SUPFAM" id="SSF56112">
    <property type="entry name" value="Protein kinase-like (PK-like)"/>
    <property type="match status" value="1"/>
</dbReference>
<dbReference type="STRING" id="1032480.MLP_34880"/>
<evidence type="ECO:0000313" key="2">
    <source>
        <dbReference type="EMBL" id="BAK36502.1"/>
    </source>
</evidence>
<reference evidence="2 3" key="1">
    <citation type="submission" date="2011-05" db="EMBL/GenBank/DDBJ databases">
        <title>Whole genome sequence of Microlunatus phosphovorus NM-1.</title>
        <authorList>
            <person name="Hosoyama A."/>
            <person name="Sasaki K."/>
            <person name="Harada T."/>
            <person name="Igarashi R."/>
            <person name="Kawakoshi A."/>
            <person name="Sasagawa M."/>
            <person name="Fukada J."/>
            <person name="Nakamura S."/>
            <person name="Katano Y."/>
            <person name="Hanada S."/>
            <person name="Kamagata Y."/>
            <person name="Nakamura N."/>
            <person name="Yamazaki S."/>
            <person name="Fujita N."/>
        </authorList>
    </citation>
    <scope>NUCLEOTIDE SEQUENCE [LARGE SCALE GENOMIC DNA]</scope>
    <source>
        <strain evidence="3">ATCC 700054 / DSM 10555 / JCM 9379 / NBRC 101784 / NCIMB 13414 / VKM Ac-1990 / NM-1</strain>
    </source>
</reference>
<evidence type="ECO:0000313" key="3">
    <source>
        <dbReference type="Proteomes" id="UP000007947"/>
    </source>
</evidence>
<dbReference type="HOGENOM" id="CLU_825875_0_0_11"/>
<keyword evidence="3" id="KW-1185">Reference proteome</keyword>
<dbReference type="RefSeq" id="WP_013864358.1">
    <property type="nucleotide sequence ID" value="NC_015635.1"/>
</dbReference>
<gene>
    <name evidence="2" type="ordered locus">MLP_34880</name>
</gene>
<dbReference type="eggNOG" id="ENOG5032ZMQ">
    <property type="taxonomic scope" value="Bacteria"/>
</dbReference>
<feature type="domain" description="Aminoglycoside phosphotransferase" evidence="1">
    <location>
        <begin position="95"/>
        <end position="262"/>
    </location>
</feature>
<dbReference type="Pfam" id="PF01636">
    <property type="entry name" value="APH"/>
    <property type="match status" value="1"/>
</dbReference>
<name>F5XN52_MICPN</name>
<dbReference type="InterPro" id="IPR011009">
    <property type="entry name" value="Kinase-like_dom_sf"/>
</dbReference>
<evidence type="ECO:0000259" key="1">
    <source>
        <dbReference type="Pfam" id="PF01636"/>
    </source>
</evidence>
<protein>
    <recommendedName>
        <fullName evidence="1">Aminoglycoside phosphotransferase domain-containing protein</fullName>
    </recommendedName>
</protein>
<dbReference type="InterPro" id="IPR002575">
    <property type="entry name" value="Aminoglycoside_PTrfase"/>
</dbReference>
<dbReference type="Gene3D" id="3.90.1200.10">
    <property type="match status" value="1"/>
</dbReference>
<accession>F5XN52</accession>
<proteinExistence type="predicted"/>
<organism evidence="2 3">
    <name type="scientific">Microlunatus phosphovorus (strain ATCC 700054 / DSM 10555 / JCM 9379 / NBRC 101784 / NCIMB 13414 / VKM Ac-1990 / NM-1)</name>
    <dbReference type="NCBI Taxonomy" id="1032480"/>
    <lineage>
        <taxon>Bacteria</taxon>
        <taxon>Bacillati</taxon>
        <taxon>Actinomycetota</taxon>
        <taxon>Actinomycetes</taxon>
        <taxon>Propionibacteriales</taxon>
        <taxon>Propionibacteriaceae</taxon>
        <taxon>Microlunatus</taxon>
    </lineage>
</organism>
<dbReference type="AlphaFoldDB" id="F5XN52"/>
<dbReference type="KEGG" id="mph:MLP_34880"/>
<sequence length="336" mass="35440">MIITEARPAAQGSADLIRSAVVAGLITSFEVAAGAVVVEGSRLMLHGRTIAYARHGLGWTGAAQREPVCLRGLSGSGLVPESVSGSDDVDWVLALPGARLSELRGTMAELADVCQAWGSAVAALHRCGIPAGAQAPAAPRPWVLDPERLPRSMRQLPAASARAFVLRTLSSDRALRRTVDRVADRWTADRWIHGELSADRVLVQRTPEVRVRFVDLSIAGLGDPGWDLAGAVETVAELTGGSRAPWGSASEVCLRDYLLQGYRRAGGPAVVTAGTRALRVVGRAWQVAAALDQRATHPATMHPAAGYAGEATRLTRQLALARDLAERSARPGLVAA</sequence>
<dbReference type="Proteomes" id="UP000007947">
    <property type="component" value="Chromosome"/>
</dbReference>